<dbReference type="Pfam" id="PF13177">
    <property type="entry name" value="DNA_pol3_delta2"/>
    <property type="match status" value="1"/>
</dbReference>
<dbReference type="Gene3D" id="3.40.50.300">
    <property type="entry name" value="P-loop containing nucleotide triphosphate hydrolases"/>
    <property type="match status" value="1"/>
</dbReference>
<protein>
    <submittedName>
        <fullName evidence="1">AAA family ATPase</fullName>
    </submittedName>
</protein>
<dbReference type="RefSeq" id="WP_168818077.1">
    <property type="nucleotide sequence ID" value="NZ_CP051217.1"/>
</dbReference>
<dbReference type="InterPro" id="IPR050238">
    <property type="entry name" value="DNA_Rep/Repair_Clamp_Loader"/>
</dbReference>
<dbReference type="PANTHER" id="PTHR11669">
    <property type="entry name" value="REPLICATION FACTOR C / DNA POLYMERASE III GAMMA-TAU SUBUNIT"/>
    <property type="match status" value="1"/>
</dbReference>
<organism evidence="1 2">
    <name type="scientific">Parasphingorhabdus halotolerans</name>
    <dbReference type="NCBI Taxonomy" id="2725558"/>
    <lineage>
        <taxon>Bacteria</taxon>
        <taxon>Pseudomonadati</taxon>
        <taxon>Pseudomonadota</taxon>
        <taxon>Alphaproteobacteria</taxon>
        <taxon>Sphingomonadales</taxon>
        <taxon>Sphingomonadaceae</taxon>
        <taxon>Parasphingorhabdus</taxon>
    </lineage>
</organism>
<dbReference type="Proteomes" id="UP000501600">
    <property type="component" value="Chromosome"/>
</dbReference>
<keyword evidence="2" id="KW-1185">Reference proteome</keyword>
<dbReference type="KEGG" id="phao:HF685_02045"/>
<evidence type="ECO:0000313" key="1">
    <source>
        <dbReference type="EMBL" id="QJB68233.1"/>
    </source>
</evidence>
<sequence>MTSFLGHEKQQRIFRQAFDKSTLHHAWILAGDQGLGKAGFAEQAAKFLLDANHDPDHFSKQVDNQTSHLMAAGSHPDFRILKRGPKGDKEEKKARDHGLDSLEEQELARNIKIAQVRLLQPLFNSQPSISSYRVVVIDAIDDLERSGANALLKNLEEPPKNTIFLLVSHTPERLLPTIRSRCQVLRFDPLDDEQMQQLLREKAPKLDEVEIAALVAAGEGSPGRALRFVDAGLAELDDIAKAIMRSGDNNNALKTDLARKLSLKAATPRYQAFIERVPNLMAQHIKSSDQSDKIRQIDCWREASDLAAMAVPKALDSQSVVFRLSSLMGSLAQSDRRA</sequence>
<accession>A0A6H2DJR9</accession>
<name>A0A6H2DJR9_9SPHN</name>
<dbReference type="EMBL" id="CP051217">
    <property type="protein sequence ID" value="QJB68233.1"/>
    <property type="molecule type" value="Genomic_DNA"/>
</dbReference>
<reference evidence="1 2" key="1">
    <citation type="submission" date="2020-04" db="EMBL/GenBank/DDBJ databases">
        <title>Genome sequence for Sphingorhabdus sp. strain M1.</title>
        <authorList>
            <person name="Park S.-J."/>
        </authorList>
    </citation>
    <scope>NUCLEOTIDE SEQUENCE [LARGE SCALE GENOMIC DNA]</scope>
    <source>
        <strain evidence="1 2">JK6</strain>
    </source>
</reference>
<dbReference type="PANTHER" id="PTHR11669:SF8">
    <property type="entry name" value="DNA POLYMERASE III SUBUNIT DELTA"/>
    <property type="match status" value="1"/>
</dbReference>
<dbReference type="GO" id="GO:0009360">
    <property type="term" value="C:DNA polymerase III complex"/>
    <property type="evidence" value="ECO:0007669"/>
    <property type="project" value="TreeGrafter"/>
</dbReference>
<dbReference type="SUPFAM" id="SSF52540">
    <property type="entry name" value="P-loop containing nucleoside triphosphate hydrolases"/>
    <property type="match status" value="1"/>
</dbReference>
<gene>
    <name evidence="1" type="ORF">HF685_02045</name>
</gene>
<dbReference type="AlphaFoldDB" id="A0A6H2DJR9"/>
<dbReference type="GO" id="GO:0006261">
    <property type="term" value="P:DNA-templated DNA replication"/>
    <property type="evidence" value="ECO:0007669"/>
    <property type="project" value="TreeGrafter"/>
</dbReference>
<dbReference type="InterPro" id="IPR027417">
    <property type="entry name" value="P-loop_NTPase"/>
</dbReference>
<proteinExistence type="predicted"/>
<evidence type="ECO:0000313" key="2">
    <source>
        <dbReference type="Proteomes" id="UP000501600"/>
    </source>
</evidence>